<accession>A0A1S8KMT5</accession>
<evidence type="ECO:0000313" key="7">
    <source>
        <dbReference type="EMBL" id="OOL81049.1"/>
    </source>
</evidence>
<comment type="function">
    <text evidence="5">Key component of the ribosome quality control system (RQC), a ribosome-associated complex that mediates the extraction of incompletely synthesized nascent chains from stalled ribosomes and their subsequent degradation. RqcH recruits Ala-charged tRNA, and with RqcP directs the elongation of stalled nascent chains on 50S ribosomal subunits, leading to non-templated C-terminal alanine extensions (Ala tail). The Ala tail promotes nascent chain degradation. May add between 1 and at least 8 Ala residues. Binds to stalled 50S ribosomal subunits.</text>
</comment>
<gene>
    <name evidence="5" type="primary">rqcH</name>
    <name evidence="7" type="ORF">BWX42_04145</name>
</gene>
<keyword evidence="4 5" id="KW-0648">Protein biosynthesis</keyword>
<dbReference type="AlphaFoldDB" id="A0A1S8KMT5"/>
<dbReference type="InterPro" id="IPR008532">
    <property type="entry name" value="NFACT_RNA-bd"/>
</dbReference>
<dbReference type="GO" id="GO:1990112">
    <property type="term" value="C:RQC complex"/>
    <property type="evidence" value="ECO:0007669"/>
    <property type="project" value="TreeGrafter"/>
</dbReference>
<dbReference type="HAMAP" id="MF_00844_B">
    <property type="entry name" value="RqcH_B"/>
    <property type="match status" value="1"/>
</dbReference>
<dbReference type="EMBL" id="MUYF01000003">
    <property type="protein sequence ID" value="OOL81049.1"/>
    <property type="molecule type" value="Genomic_DNA"/>
</dbReference>
<proteinExistence type="inferred from homology"/>
<feature type="region of interest" description="Disordered" evidence="6">
    <location>
        <begin position="429"/>
        <end position="471"/>
    </location>
</feature>
<sequence>MSFDGLFTHAIINELNHELVGGRITKIYQPFDNEIILRIRANRKNHDILISAHPQYARIQKTQRDFDNPQHPPHYCMILRKYLENGFLTEMKQVGNDRIIHLSVSGRNELGDEQSTTLVIEIMGRHSNMILVNNDENRIIDSIKHLPPSQNSYRTILPGSDFISAPSQDKLNPFSTNLTELDFPVTDTVKATTKWIQETFQGFGRQSARELAERLAQAPEKDYVRVATAFFQQFDQRPYTPTLYPKRTPTFSAFNYISEEGPAQTFESLSHLLDKYYDKKVTQDRIRQKSQDITSLVNNELKKNANKLEKMREELAETERAEEYQVKGEVLTAFMHEVQPGQESITLQNFYNDNEAIDIALDSEKSPAQNAQDYFKHYQKLKKRKKHLTTQIELTKQELTYLESVLAGLDTITLADIEDIRDELRDEGYLKQKKSSRQQKKQQKSSKPYHFRSSDSADIYVGRNNRQNDQLTHRTANREDWWLHAQNIPGSHVIIRGSNPSEKTFEEAAHLAAYFSKYRESANVPVDAVQVKYVNKPNGGKPGFVTYEGQDTYFATPSEDYIESLEQL</sequence>
<dbReference type="Proteomes" id="UP000190409">
    <property type="component" value="Unassembled WGS sequence"/>
</dbReference>
<evidence type="ECO:0000313" key="8">
    <source>
        <dbReference type="Proteomes" id="UP000190409"/>
    </source>
</evidence>
<dbReference type="GO" id="GO:0000049">
    <property type="term" value="F:tRNA binding"/>
    <property type="evidence" value="ECO:0007669"/>
    <property type="project" value="UniProtKB-UniRule"/>
</dbReference>
<dbReference type="InterPro" id="IPR043682">
    <property type="entry name" value="RqcH_bacterial"/>
</dbReference>
<evidence type="ECO:0000256" key="1">
    <source>
        <dbReference type="ARBA" id="ARBA00022555"/>
    </source>
</evidence>
<keyword evidence="2 5" id="KW-0699">rRNA-binding</keyword>
<dbReference type="Pfam" id="PF05833">
    <property type="entry name" value="NFACT_N"/>
    <property type="match status" value="1"/>
</dbReference>
<dbReference type="PANTHER" id="PTHR15239">
    <property type="entry name" value="NUCLEAR EXPORT MEDIATOR FACTOR NEMF"/>
    <property type="match status" value="1"/>
</dbReference>
<comment type="similarity">
    <text evidence="5">Belongs to the NEMF family.</text>
</comment>
<evidence type="ECO:0000256" key="5">
    <source>
        <dbReference type="HAMAP-Rule" id="MF_00844"/>
    </source>
</evidence>
<reference evidence="7 8" key="1">
    <citation type="submission" date="2017-01" db="EMBL/GenBank/DDBJ databases">
        <title>Complete Genome Sequence of Dolosigranulum pigrum isolated from a Patient with interstitial lung disease.</title>
        <authorList>
            <person name="Mukhopadhyay R."/>
            <person name="Joaquin J."/>
            <person name="Hogue R."/>
            <person name="Fitzgerald S."/>
            <person name="Jospin G."/>
            <person name="Eisen J.A."/>
            <person name="Chaturvedi V."/>
        </authorList>
    </citation>
    <scope>NUCLEOTIDE SEQUENCE [LARGE SCALE GENOMIC DNA]</scope>
    <source>
        <strain evidence="7 8">15S00348</strain>
    </source>
</reference>
<evidence type="ECO:0000256" key="4">
    <source>
        <dbReference type="ARBA" id="ARBA00022917"/>
    </source>
</evidence>
<dbReference type="Gene3D" id="2.30.310.10">
    <property type="entry name" value="ibrinogen binding protein from staphylococcus aureus domain"/>
    <property type="match status" value="1"/>
</dbReference>
<evidence type="ECO:0000256" key="3">
    <source>
        <dbReference type="ARBA" id="ARBA00022884"/>
    </source>
</evidence>
<dbReference type="GO" id="GO:0019843">
    <property type="term" value="F:rRNA binding"/>
    <property type="evidence" value="ECO:0007669"/>
    <property type="project" value="UniProtKB-UniRule"/>
</dbReference>
<evidence type="ECO:0000256" key="2">
    <source>
        <dbReference type="ARBA" id="ARBA00022730"/>
    </source>
</evidence>
<dbReference type="Gene3D" id="3.40.970.40">
    <property type="entry name" value="fibrinogen binding protein from staphylococcus aureus domain like"/>
    <property type="match status" value="1"/>
</dbReference>
<dbReference type="RefSeq" id="WP_077862548.1">
    <property type="nucleotide sequence ID" value="NZ_CP040410.1"/>
</dbReference>
<comment type="caution">
    <text evidence="7">The sequence shown here is derived from an EMBL/GenBank/DDBJ whole genome shotgun (WGS) entry which is preliminary data.</text>
</comment>
<dbReference type="FunFam" id="2.30.310.10:FF:000004">
    <property type="entry name" value="Fibronectin-binding protein A"/>
    <property type="match status" value="1"/>
</dbReference>
<dbReference type="PANTHER" id="PTHR15239:SF6">
    <property type="entry name" value="RIBOSOME QUALITY CONTROL COMPLEX SUBUNIT NEMF"/>
    <property type="match status" value="1"/>
</dbReference>
<dbReference type="InterPro" id="IPR051608">
    <property type="entry name" value="RQC_Subunit_NEMF"/>
</dbReference>
<name>A0A1S8KMT5_9LACT</name>
<comment type="subunit">
    <text evidence="5">Associates with stalled 50S ribosomal subunits. Binds to RqcP.</text>
</comment>
<protein>
    <recommendedName>
        <fullName evidence="5">Rqc2 homolog RqcH</fullName>
        <shortName evidence="5">RqcH</shortName>
    </recommendedName>
</protein>
<keyword evidence="1 5" id="KW-0820">tRNA-binding</keyword>
<feature type="compositionally biased region" description="Basic residues" evidence="6">
    <location>
        <begin position="431"/>
        <end position="450"/>
    </location>
</feature>
<organism evidence="7 8">
    <name type="scientific">Dolosigranulum pigrum</name>
    <dbReference type="NCBI Taxonomy" id="29394"/>
    <lineage>
        <taxon>Bacteria</taxon>
        <taxon>Bacillati</taxon>
        <taxon>Bacillota</taxon>
        <taxon>Bacilli</taxon>
        <taxon>Lactobacillales</taxon>
        <taxon>Carnobacteriaceae</taxon>
        <taxon>Dolosigranulum</taxon>
    </lineage>
</organism>
<dbReference type="Pfam" id="PF05670">
    <property type="entry name" value="NFACT-R_1"/>
    <property type="match status" value="1"/>
</dbReference>
<evidence type="ECO:0000256" key="6">
    <source>
        <dbReference type="SAM" id="MobiDB-lite"/>
    </source>
</evidence>
<dbReference type="GO" id="GO:0072344">
    <property type="term" value="P:rescue of stalled ribosome"/>
    <property type="evidence" value="ECO:0007669"/>
    <property type="project" value="UniProtKB-UniRule"/>
</dbReference>
<keyword evidence="3 5" id="KW-0694">RNA-binding</keyword>
<dbReference type="GO" id="GO:0043023">
    <property type="term" value="F:ribosomal large subunit binding"/>
    <property type="evidence" value="ECO:0007669"/>
    <property type="project" value="UniProtKB-UniRule"/>
</dbReference>